<dbReference type="AlphaFoldDB" id="A0A561XU01"/>
<sequence>MSCNELIVHRPEGLYCPPGDFYIDPWRPVERAVITHAHSDHARMGSAHYLAHHDSAGTLRNRLGADIALQTLAYGEVIDHHGVRVSLHPAGHVLGSAQVRVEQGGQVWVASGDYKLEDDGTCPPFEPVRCHTFITESTFGLPIYRWPSQPALFADINAWWAANAAAGKASVLYAYAFGKAQRLLHGVDASIGPIVVHGAVEPLNAVYRAAGVDLPPTLRVTDPGLTKADLKRALVLAPPSAADTPWLKRFGEHSDAFASGWMLVRGARRRRGVDRGFVMSDHADWPSLQKAIGATGAERVIVTHGSTAVMVRWLCEQGLDAQVFATEYGADDNEDDAGAAPEVPGGTPTPEAAA</sequence>
<dbReference type="GeneID" id="51110519"/>
<feature type="region of interest" description="Disordered" evidence="1">
    <location>
        <begin position="330"/>
        <end position="354"/>
    </location>
</feature>
<evidence type="ECO:0000313" key="3">
    <source>
        <dbReference type="Proteomes" id="UP000321485"/>
    </source>
</evidence>
<name>A0A561XU01_ACIDE</name>
<dbReference type="InterPro" id="IPR026360">
    <property type="entry name" value="Xnuc_lig_assoc"/>
</dbReference>
<evidence type="ECO:0000256" key="1">
    <source>
        <dbReference type="SAM" id="MobiDB-lite"/>
    </source>
</evidence>
<dbReference type="Gene3D" id="3.60.15.10">
    <property type="entry name" value="Ribonuclease Z/Hydroxyacylglutathione hydrolase-like"/>
    <property type="match status" value="1"/>
</dbReference>
<dbReference type="PANTHER" id="PTHR11203">
    <property type="entry name" value="CLEAVAGE AND POLYADENYLATION SPECIFICITY FACTOR FAMILY MEMBER"/>
    <property type="match status" value="1"/>
</dbReference>
<organism evidence="2 3">
    <name type="scientific">Acidovorax delafieldii</name>
    <name type="common">Pseudomonas delafieldii</name>
    <dbReference type="NCBI Taxonomy" id="47920"/>
    <lineage>
        <taxon>Bacteria</taxon>
        <taxon>Pseudomonadati</taxon>
        <taxon>Pseudomonadota</taxon>
        <taxon>Betaproteobacteria</taxon>
        <taxon>Burkholderiales</taxon>
        <taxon>Comamonadaceae</taxon>
        <taxon>Acidovorax</taxon>
    </lineage>
</organism>
<gene>
    <name evidence="2" type="ORF">ATF69_1452</name>
</gene>
<dbReference type="RefSeq" id="WP_146870363.1">
    <property type="nucleotide sequence ID" value="NZ_VJWE01000011.1"/>
</dbReference>
<dbReference type="GO" id="GO:0004521">
    <property type="term" value="F:RNA endonuclease activity"/>
    <property type="evidence" value="ECO:0007669"/>
    <property type="project" value="TreeGrafter"/>
</dbReference>
<dbReference type="EMBL" id="VJWE01000011">
    <property type="protein sequence ID" value="TWG39580.1"/>
    <property type="molecule type" value="Genomic_DNA"/>
</dbReference>
<reference evidence="2 3" key="1">
    <citation type="journal article" date="2015" name="Stand. Genomic Sci.">
        <title>Genomic Encyclopedia of Bacterial and Archaeal Type Strains, Phase III: the genomes of soil and plant-associated and newly described type strains.</title>
        <authorList>
            <person name="Whitman W.B."/>
            <person name="Woyke T."/>
            <person name="Klenk H.P."/>
            <person name="Zhou Y."/>
            <person name="Lilburn T.G."/>
            <person name="Beck B.J."/>
            <person name="De Vos P."/>
            <person name="Vandamme P."/>
            <person name="Eisen J.A."/>
            <person name="Garrity G."/>
            <person name="Hugenholtz P."/>
            <person name="Kyrpides N.C."/>
        </authorList>
    </citation>
    <scope>NUCLEOTIDE SEQUENCE [LARGE SCALE GENOMIC DNA]</scope>
    <source>
        <strain evidence="2 3">DSM 64</strain>
    </source>
</reference>
<protein>
    <submittedName>
        <fullName evidence="2">Putative mRNA 3-end processing factor</fullName>
    </submittedName>
</protein>
<proteinExistence type="predicted"/>
<dbReference type="NCBIfam" id="TIGR04122">
    <property type="entry name" value="Xnuc_lig_assoc"/>
    <property type="match status" value="1"/>
</dbReference>
<dbReference type="InterPro" id="IPR036866">
    <property type="entry name" value="RibonucZ/Hydroxyglut_hydro"/>
</dbReference>
<comment type="caution">
    <text evidence="2">The sequence shown here is derived from an EMBL/GenBank/DDBJ whole genome shotgun (WGS) entry which is preliminary data.</text>
</comment>
<dbReference type="SUPFAM" id="SSF56281">
    <property type="entry name" value="Metallo-hydrolase/oxidoreductase"/>
    <property type="match status" value="1"/>
</dbReference>
<accession>A0A561XU01</accession>
<dbReference type="PANTHER" id="PTHR11203:SF49">
    <property type="entry name" value="BLL1145 PROTEIN"/>
    <property type="match status" value="1"/>
</dbReference>
<dbReference type="Proteomes" id="UP000321485">
    <property type="component" value="Unassembled WGS sequence"/>
</dbReference>
<evidence type="ECO:0000313" key="2">
    <source>
        <dbReference type="EMBL" id="TWG39580.1"/>
    </source>
</evidence>
<dbReference type="InterPro" id="IPR050698">
    <property type="entry name" value="MBL"/>
</dbReference>